<dbReference type="SUPFAM" id="SSF48371">
    <property type="entry name" value="ARM repeat"/>
    <property type="match status" value="1"/>
</dbReference>
<protein>
    <recommendedName>
        <fullName evidence="3">Importin N-terminal domain-containing protein</fullName>
    </recommendedName>
</protein>
<dbReference type="AlphaFoldDB" id="A0A1J4JEA8"/>
<accession>A0A1J4JEA8</accession>
<dbReference type="VEuPathDB" id="TrichDB:TRFO_38102"/>
<evidence type="ECO:0008006" key="3">
    <source>
        <dbReference type="Google" id="ProtNLM"/>
    </source>
</evidence>
<organism evidence="1 2">
    <name type="scientific">Tritrichomonas foetus</name>
    <dbReference type="NCBI Taxonomy" id="1144522"/>
    <lineage>
        <taxon>Eukaryota</taxon>
        <taxon>Metamonada</taxon>
        <taxon>Parabasalia</taxon>
        <taxon>Tritrichomonadida</taxon>
        <taxon>Tritrichomonadidae</taxon>
        <taxon>Tritrichomonas</taxon>
    </lineage>
</organism>
<dbReference type="EMBL" id="MLAK01001223">
    <property type="protein sequence ID" value="OHS95773.1"/>
    <property type="molecule type" value="Genomic_DNA"/>
</dbReference>
<gene>
    <name evidence="1" type="ORF">TRFO_38102</name>
</gene>
<dbReference type="InterPro" id="IPR016024">
    <property type="entry name" value="ARM-type_fold"/>
</dbReference>
<proteinExistence type="predicted"/>
<evidence type="ECO:0000313" key="1">
    <source>
        <dbReference type="EMBL" id="OHS95773.1"/>
    </source>
</evidence>
<evidence type="ECO:0000313" key="2">
    <source>
        <dbReference type="Proteomes" id="UP000179807"/>
    </source>
</evidence>
<dbReference type="RefSeq" id="XP_068348910.1">
    <property type="nucleotide sequence ID" value="XM_068511843.1"/>
</dbReference>
<sequence length="849" mass="97460">MSLSVDDLENILAQFSNATNDENMNSLKYILDQWRDSPMFLPQTMQIIQESSNTNLIVYAVAALNLRIVDYLKSNTMPITKEDLVKLYQMSFTKILQMNQSPESCPAVSMLIKLASLATVCFPQLLSNFSNLPPDLLIYYLDEVILEETNISMLINNFGPNHSTLMEICDSNVPAFFEILTKAAVCNQTFNFMVTLLSKTDPCNYVVFLPLFQQALTTDDCIKGILNVLENIVGIEVTNLNPNDFLFIKPFFELLISYAERTTEVNYSSFIWYQIIDTTFEFFGNPSVGQEYATMVFGRFFNSLNRFIEEDIEEFNALMAIYASCIFYIPVEQNFDGNNYSLHEFMTPFIEGFLDYIVSLVNRDLSFCNKNISQCLFELCKKIYEPEDEEEEENDDIFGLDNSGNSTSVNALIQIARNYYTKRLETQPLSNGLVYVLSYAPKNIMKVFASTIAVQLKSLPEPPVTTVYFCRFWSLQAENSIIPLIHICYKAFNFLPMKDIGKALLAIVKNYGAIFANDPNTFLPPIIEIIQKADKEIASPFFSTLFIIFQYISPKDQNAKEFMQNSGAAFLSHVNHQINSPEEFKSTIKFVYSIIKHVIPNNDLTKAFCQSLFAQFGFLNQFLLMQVDEIQEYLCALMAISLEHNWVQNRQTALDWIDNVINVYPVIQHFDVLYQLVDLLPTPKFLEFLSHTDQFNESLVEAEAEFFSKIYPKYPQFITRLPIDLILYPLQSNKAAHETINLLSKMVKSLTFTQEDYEKVVNSVLACYFNVCTGGSWANALVLLKMLGIRYSTKGPLLEQIFKIVGPGEQKDFEEFAQVFLNEQIVDYHSHDYVSQKIIRTYKANHHDT</sequence>
<name>A0A1J4JEA8_9EUKA</name>
<comment type="caution">
    <text evidence="1">The sequence shown here is derived from an EMBL/GenBank/DDBJ whole genome shotgun (WGS) entry which is preliminary data.</text>
</comment>
<reference evidence="1" key="1">
    <citation type="submission" date="2016-10" db="EMBL/GenBank/DDBJ databases">
        <authorList>
            <person name="Benchimol M."/>
            <person name="Almeida L.G."/>
            <person name="Vasconcelos A.T."/>
            <person name="Perreira-Neves A."/>
            <person name="Rosa I.A."/>
            <person name="Tasca T."/>
            <person name="Bogo M.R."/>
            <person name="de Souza W."/>
        </authorList>
    </citation>
    <scope>NUCLEOTIDE SEQUENCE [LARGE SCALE GENOMIC DNA]</scope>
    <source>
        <strain evidence="1">K</strain>
    </source>
</reference>
<dbReference type="Proteomes" id="UP000179807">
    <property type="component" value="Unassembled WGS sequence"/>
</dbReference>
<dbReference type="GeneID" id="94846547"/>
<keyword evidence="2" id="KW-1185">Reference proteome</keyword>